<proteinExistence type="predicted"/>
<dbReference type="Pfam" id="PF10823">
    <property type="entry name" value="DUF2568"/>
    <property type="match status" value="1"/>
</dbReference>
<dbReference type="EMBL" id="BIFR01000002">
    <property type="protein sequence ID" value="GCE15256.1"/>
    <property type="molecule type" value="Genomic_DNA"/>
</dbReference>
<comment type="caution">
    <text evidence="2">The sequence shown here is derived from an EMBL/GenBank/DDBJ whole genome shotgun (WGS) entry which is preliminary data.</text>
</comment>
<sequence length="116" mass="12840">MKLFKYFNLALAFFLELSVLAALIYWGFVTGSNLFLRILLGIGTPVIAIIIWGRYGAPKSANQLKGVWYWLLRIVFDAVGVVALFLAGQPVLGAIFAVVALINCVLGYVWKQYPLA</sequence>
<evidence type="ECO:0000256" key="1">
    <source>
        <dbReference type="SAM" id="Phobius"/>
    </source>
</evidence>
<evidence type="ECO:0000313" key="3">
    <source>
        <dbReference type="Proteomes" id="UP000287352"/>
    </source>
</evidence>
<name>A0A402A8C6_9CHLR</name>
<keyword evidence="1" id="KW-0472">Membrane</keyword>
<feature type="transmembrane region" description="Helical" evidence="1">
    <location>
        <begin position="7"/>
        <end position="28"/>
    </location>
</feature>
<accession>A0A402A8C6</accession>
<feature type="transmembrane region" description="Helical" evidence="1">
    <location>
        <begin position="67"/>
        <end position="86"/>
    </location>
</feature>
<dbReference type="Proteomes" id="UP000287352">
    <property type="component" value="Unassembled WGS sequence"/>
</dbReference>
<evidence type="ECO:0008006" key="4">
    <source>
        <dbReference type="Google" id="ProtNLM"/>
    </source>
</evidence>
<dbReference type="AlphaFoldDB" id="A0A402A8C6"/>
<feature type="transmembrane region" description="Helical" evidence="1">
    <location>
        <begin position="34"/>
        <end position="55"/>
    </location>
</feature>
<keyword evidence="3" id="KW-1185">Reference proteome</keyword>
<protein>
    <recommendedName>
        <fullName evidence="4">DUF2568 domain-containing protein</fullName>
    </recommendedName>
</protein>
<feature type="transmembrane region" description="Helical" evidence="1">
    <location>
        <begin position="92"/>
        <end position="110"/>
    </location>
</feature>
<dbReference type="OrthoDB" id="4557830at2"/>
<gene>
    <name evidence="2" type="ORF">KTT_51150</name>
</gene>
<keyword evidence="1" id="KW-0812">Transmembrane</keyword>
<dbReference type="InterPro" id="IPR021214">
    <property type="entry name" value="DUF2568"/>
</dbReference>
<dbReference type="RefSeq" id="WP_126582740.1">
    <property type="nucleotide sequence ID" value="NZ_BIFR01000002.1"/>
</dbReference>
<reference evidence="3" key="1">
    <citation type="submission" date="2018-12" db="EMBL/GenBank/DDBJ databases">
        <title>Tengunoibacter tsumagoiensis gen. nov., sp. nov., Dictyobacter kobayashii sp. nov., D. alpinus sp. nov., and D. joshuensis sp. nov. and description of Dictyobacteraceae fam. nov. within the order Ktedonobacterales isolated from Tengu-no-mugimeshi.</title>
        <authorList>
            <person name="Wang C.M."/>
            <person name="Zheng Y."/>
            <person name="Sakai Y."/>
            <person name="Toyoda A."/>
            <person name="Minakuchi Y."/>
            <person name="Abe K."/>
            <person name="Yokota A."/>
            <person name="Yabe S."/>
        </authorList>
    </citation>
    <scope>NUCLEOTIDE SEQUENCE [LARGE SCALE GENOMIC DNA]</scope>
    <source>
        <strain evidence="3">Uno3</strain>
    </source>
</reference>
<keyword evidence="1" id="KW-1133">Transmembrane helix</keyword>
<evidence type="ECO:0000313" key="2">
    <source>
        <dbReference type="EMBL" id="GCE15256.1"/>
    </source>
</evidence>
<organism evidence="2 3">
    <name type="scientific">Tengunoibacter tsumagoiensis</name>
    <dbReference type="NCBI Taxonomy" id="2014871"/>
    <lineage>
        <taxon>Bacteria</taxon>
        <taxon>Bacillati</taxon>
        <taxon>Chloroflexota</taxon>
        <taxon>Ktedonobacteria</taxon>
        <taxon>Ktedonobacterales</taxon>
        <taxon>Dictyobacteraceae</taxon>
        <taxon>Tengunoibacter</taxon>
    </lineage>
</organism>